<evidence type="ECO:0000256" key="3">
    <source>
        <dbReference type="SAM" id="MobiDB-lite"/>
    </source>
</evidence>
<dbReference type="GO" id="GO:0016757">
    <property type="term" value="F:glycosyltransferase activity"/>
    <property type="evidence" value="ECO:0007669"/>
    <property type="project" value="UniProtKB-KW"/>
</dbReference>
<protein>
    <submittedName>
        <fullName evidence="5">Glycosyltransferase</fullName>
    </submittedName>
</protein>
<dbReference type="OrthoDB" id="570545at2"/>
<dbReference type="Proteomes" id="UP000294321">
    <property type="component" value="Chromosome"/>
</dbReference>
<dbReference type="InterPro" id="IPR001296">
    <property type="entry name" value="Glyco_trans_1"/>
</dbReference>
<keyword evidence="2 5" id="KW-0808">Transferase</keyword>
<keyword evidence="6" id="KW-1185">Reference proteome</keyword>
<evidence type="ECO:0000259" key="4">
    <source>
        <dbReference type="Pfam" id="PF00534"/>
    </source>
</evidence>
<feature type="region of interest" description="Disordered" evidence="3">
    <location>
        <begin position="534"/>
        <end position="562"/>
    </location>
</feature>
<feature type="domain" description="Glycosyl transferase family 1" evidence="4">
    <location>
        <begin position="332"/>
        <end position="499"/>
    </location>
</feature>
<dbReference type="Pfam" id="PF00534">
    <property type="entry name" value="Glycos_transf_1"/>
    <property type="match status" value="1"/>
</dbReference>
<proteinExistence type="predicted"/>
<dbReference type="Gene3D" id="3.40.50.2000">
    <property type="entry name" value="Glycogen Phosphorylase B"/>
    <property type="match status" value="3"/>
</dbReference>
<organism evidence="5 6">
    <name type="scientific">Acetilactobacillus jinshanensis</name>
    <dbReference type="NCBI Taxonomy" id="1720083"/>
    <lineage>
        <taxon>Bacteria</taxon>
        <taxon>Bacillati</taxon>
        <taxon>Bacillota</taxon>
        <taxon>Bacilli</taxon>
        <taxon>Lactobacillales</taxon>
        <taxon>Lactobacillaceae</taxon>
        <taxon>Acetilactobacillus</taxon>
    </lineage>
</organism>
<name>A0A4P6ZJW2_9LACO</name>
<accession>A0A4P6ZJW2</accession>
<dbReference type="PANTHER" id="PTHR12526:SF629">
    <property type="entry name" value="TEICHURONIC ACID BIOSYNTHESIS GLYCOSYLTRANSFERASE TUAH-RELATED"/>
    <property type="match status" value="1"/>
</dbReference>
<sequence length="562" mass="65225">MNFFMNEGFNSQNSGIEHAQLKRALLFRKNKVPFKLVFRQWNPLIHHWLHIAGMHDNEILSLFDYFQHATNVKNKKITPRDIDFGIRGQLRYQKDPRANRYLVFKGNILLGRVNYFVKDISDHKQVQSVELFDGFGNLYRVDFFDLRGFKSMVQWYTPDNKIGTEVWYTPEGRPAIEDFYRKNALGKMKKSGWKVRDEDGTVHNLTSGGELIRLFLNDVNDHYMNSKMPNIFIMDRSDVYEEELLYLRNPCYKVLHLHNCQSGDATKPNTSILNNNYEYSLVNANQYNAIISATHKQTRDVIHRFHPQTDMFTIPVGVIPDKHFDEPRIPMKDRKQGNIVVTARIAADKRFDDVIRAMGLAMKKDPKLDLSIDLYGYVDHSNHDAASKHIKKAMKEFPNTKGRVHLHGYTNNVAKYQKQGQVYPLASMMEGFNLAMMEAQSEGDVGVTYDCNYGPNELVVNNKNGYIVPMGGWKKMSDCFVKLFSNPKLLQKMSDNAYELSKRFSETNVWKGWKKLLDTAKKEWPAMYKQYRPDISEGLGTPRQLEAKEKRLAKQSKSQAKA</sequence>
<dbReference type="SUPFAM" id="SSF53756">
    <property type="entry name" value="UDP-Glycosyltransferase/glycogen phosphorylase"/>
    <property type="match status" value="1"/>
</dbReference>
<evidence type="ECO:0000313" key="6">
    <source>
        <dbReference type="Proteomes" id="UP000294321"/>
    </source>
</evidence>
<dbReference type="PANTHER" id="PTHR12526">
    <property type="entry name" value="GLYCOSYLTRANSFERASE"/>
    <property type="match status" value="1"/>
</dbReference>
<dbReference type="AlphaFoldDB" id="A0A4P6ZJW2"/>
<gene>
    <name evidence="5" type="ORF">ELX58_01065</name>
</gene>
<evidence type="ECO:0000313" key="5">
    <source>
        <dbReference type="EMBL" id="QBP17787.1"/>
    </source>
</evidence>
<dbReference type="KEGG" id="lji:ELX58_01065"/>
<evidence type="ECO:0000256" key="1">
    <source>
        <dbReference type="ARBA" id="ARBA00022676"/>
    </source>
</evidence>
<keyword evidence="1" id="KW-0328">Glycosyltransferase</keyword>
<dbReference type="RefSeq" id="WP_133441332.1">
    <property type="nucleotide sequence ID" value="NZ_CP034726.1"/>
</dbReference>
<evidence type="ECO:0000256" key="2">
    <source>
        <dbReference type="ARBA" id="ARBA00022679"/>
    </source>
</evidence>
<dbReference type="EMBL" id="CP034726">
    <property type="protein sequence ID" value="QBP17787.1"/>
    <property type="molecule type" value="Genomic_DNA"/>
</dbReference>
<reference evidence="6" key="1">
    <citation type="submission" date="2018-12" db="EMBL/GenBank/DDBJ databases">
        <title>A new species of lactobacillus.</title>
        <authorList>
            <person name="Jian Y."/>
            <person name="Xin L."/>
            <person name="Hong Z.J."/>
            <person name="Ming L.Z."/>
            <person name="Hong X.Z."/>
        </authorList>
    </citation>
    <scope>NUCLEOTIDE SEQUENCE [LARGE SCALE GENOMIC DNA]</scope>
    <source>
        <strain evidence="6">HSLZ-75</strain>
    </source>
</reference>